<proteinExistence type="predicted"/>
<comment type="caution">
    <text evidence="1">The sequence shown here is derived from an EMBL/GenBank/DDBJ whole genome shotgun (WGS) entry which is preliminary data.</text>
</comment>
<organism evidence="1 2">
    <name type="scientific">Penstemon smallii</name>
    <dbReference type="NCBI Taxonomy" id="265156"/>
    <lineage>
        <taxon>Eukaryota</taxon>
        <taxon>Viridiplantae</taxon>
        <taxon>Streptophyta</taxon>
        <taxon>Embryophyta</taxon>
        <taxon>Tracheophyta</taxon>
        <taxon>Spermatophyta</taxon>
        <taxon>Magnoliopsida</taxon>
        <taxon>eudicotyledons</taxon>
        <taxon>Gunneridae</taxon>
        <taxon>Pentapetalae</taxon>
        <taxon>asterids</taxon>
        <taxon>lamiids</taxon>
        <taxon>Lamiales</taxon>
        <taxon>Plantaginaceae</taxon>
        <taxon>Cheloneae</taxon>
        <taxon>Penstemon</taxon>
    </lineage>
</organism>
<protein>
    <submittedName>
        <fullName evidence="1">Uncharacterized protein</fullName>
    </submittedName>
</protein>
<evidence type="ECO:0000313" key="2">
    <source>
        <dbReference type="Proteomes" id="UP001634393"/>
    </source>
</evidence>
<accession>A0ABD3TAC3</accession>
<sequence length="69" mass="8493">MWNWSKYSCSYWLALLINKYHSIVIKFDFTPITTTSLHCRMNYNTIMNLPFFHFSTTVCFFHRYNYFVS</sequence>
<keyword evidence="2" id="KW-1185">Reference proteome</keyword>
<dbReference type="EMBL" id="JBJXBP010000004">
    <property type="protein sequence ID" value="KAL3833655.1"/>
    <property type="molecule type" value="Genomic_DNA"/>
</dbReference>
<gene>
    <name evidence="1" type="ORF">ACJIZ3_008391</name>
</gene>
<evidence type="ECO:0000313" key="1">
    <source>
        <dbReference type="EMBL" id="KAL3833655.1"/>
    </source>
</evidence>
<reference evidence="1 2" key="1">
    <citation type="submission" date="2024-12" db="EMBL/GenBank/DDBJ databases">
        <title>The unique morphological basis and parallel evolutionary history of personate flowers in Penstemon.</title>
        <authorList>
            <person name="Depatie T.H."/>
            <person name="Wessinger C.A."/>
        </authorList>
    </citation>
    <scope>NUCLEOTIDE SEQUENCE [LARGE SCALE GENOMIC DNA]</scope>
    <source>
        <strain evidence="1">WTNN_2</strain>
        <tissue evidence="1">Leaf</tissue>
    </source>
</reference>
<dbReference type="Proteomes" id="UP001634393">
    <property type="component" value="Unassembled WGS sequence"/>
</dbReference>
<dbReference type="AlphaFoldDB" id="A0ABD3TAC3"/>
<name>A0ABD3TAC3_9LAMI</name>